<dbReference type="GO" id="GO:0050660">
    <property type="term" value="F:flavin adenine dinucleotide binding"/>
    <property type="evidence" value="ECO:0007669"/>
    <property type="project" value="InterPro"/>
</dbReference>
<protein>
    <submittedName>
        <fullName evidence="5">Oxygen-dependent choline dehydrogenase</fullName>
    </submittedName>
</protein>
<accession>A0AAN6XY11</accession>
<dbReference type="GO" id="GO:0016614">
    <property type="term" value="F:oxidoreductase activity, acting on CH-OH group of donors"/>
    <property type="evidence" value="ECO:0007669"/>
    <property type="project" value="InterPro"/>
</dbReference>
<dbReference type="InterPro" id="IPR000172">
    <property type="entry name" value="GMC_OxRdtase_N"/>
</dbReference>
<name>A0AAN6XY11_9PEZI</name>
<comment type="similarity">
    <text evidence="1">Belongs to the GMC oxidoreductase family.</text>
</comment>
<evidence type="ECO:0000313" key="5">
    <source>
        <dbReference type="EMBL" id="KAK4207781.1"/>
    </source>
</evidence>
<feature type="binding site" evidence="2">
    <location>
        <position position="141"/>
    </location>
    <ligand>
        <name>FAD</name>
        <dbReference type="ChEBI" id="CHEBI:57692"/>
    </ligand>
</feature>
<keyword evidence="6" id="KW-1185">Reference proteome</keyword>
<evidence type="ECO:0000259" key="4">
    <source>
        <dbReference type="PROSITE" id="PS00624"/>
    </source>
</evidence>
<dbReference type="Pfam" id="PF05199">
    <property type="entry name" value="GMC_oxred_C"/>
    <property type="match status" value="1"/>
</dbReference>
<reference evidence="5" key="2">
    <citation type="submission" date="2023-05" db="EMBL/GenBank/DDBJ databases">
        <authorList>
            <consortium name="Lawrence Berkeley National Laboratory"/>
            <person name="Steindorff A."/>
            <person name="Hensen N."/>
            <person name="Bonometti L."/>
            <person name="Westerberg I."/>
            <person name="Brannstrom I.O."/>
            <person name="Guillou S."/>
            <person name="Cros-Aarteil S."/>
            <person name="Calhoun S."/>
            <person name="Haridas S."/>
            <person name="Kuo A."/>
            <person name="Mondo S."/>
            <person name="Pangilinan J."/>
            <person name="Riley R."/>
            <person name="Labutti K."/>
            <person name="Andreopoulos B."/>
            <person name="Lipzen A."/>
            <person name="Chen C."/>
            <person name="Yanf M."/>
            <person name="Daum C."/>
            <person name="Ng V."/>
            <person name="Clum A."/>
            <person name="Ohm R."/>
            <person name="Martin F."/>
            <person name="Silar P."/>
            <person name="Natvig D."/>
            <person name="Lalanne C."/>
            <person name="Gautier V."/>
            <person name="Ament-Velasquez S.L."/>
            <person name="Kruys A."/>
            <person name="Hutchinson M.I."/>
            <person name="Powell A.J."/>
            <person name="Barry K."/>
            <person name="Miller A.N."/>
            <person name="Grigoriev I.V."/>
            <person name="Debuchy R."/>
            <person name="Gladieux P."/>
            <person name="Thoren M.H."/>
            <person name="Johannesson H."/>
        </authorList>
    </citation>
    <scope>NUCLEOTIDE SEQUENCE</scope>
    <source>
        <strain evidence="5">PSN293</strain>
    </source>
</reference>
<dbReference type="InterPro" id="IPR012132">
    <property type="entry name" value="GMC_OxRdtase"/>
</dbReference>
<evidence type="ECO:0000256" key="3">
    <source>
        <dbReference type="SAM" id="SignalP"/>
    </source>
</evidence>
<keyword evidence="3" id="KW-0732">Signal</keyword>
<evidence type="ECO:0000313" key="6">
    <source>
        <dbReference type="Proteomes" id="UP001301769"/>
    </source>
</evidence>
<dbReference type="Gene3D" id="3.30.560.10">
    <property type="entry name" value="Glucose Oxidase, domain 3"/>
    <property type="match status" value="1"/>
</dbReference>
<dbReference type="SUPFAM" id="SSF51905">
    <property type="entry name" value="FAD/NAD(P)-binding domain"/>
    <property type="match status" value="1"/>
</dbReference>
<dbReference type="SUPFAM" id="SSF54373">
    <property type="entry name" value="FAD-linked reductases, C-terminal domain"/>
    <property type="match status" value="1"/>
</dbReference>
<reference evidence="5" key="1">
    <citation type="journal article" date="2023" name="Mol. Phylogenet. Evol.">
        <title>Genome-scale phylogeny and comparative genomics of the fungal order Sordariales.</title>
        <authorList>
            <person name="Hensen N."/>
            <person name="Bonometti L."/>
            <person name="Westerberg I."/>
            <person name="Brannstrom I.O."/>
            <person name="Guillou S."/>
            <person name="Cros-Aarteil S."/>
            <person name="Calhoun S."/>
            <person name="Haridas S."/>
            <person name="Kuo A."/>
            <person name="Mondo S."/>
            <person name="Pangilinan J."/>
            <person name="Riley R."/>
            <person name="LaButti K."/>
            <person name="Andreopoulos B."/>
            <person name="Lipzen A."/>
            <person name="Chen C."/>
            <person name="Yan M."/>
            <person name="Daum C."/>
            <person name="Ng V."/>
            <person name="Clum A."/>
            <person name="Steindorff A."/>
            <person name="Ohm R.A."/>
            <person name="Martin F."/>
            <person name="Silar P."/>
            <person name="Natvig D.O."/>
            <person name="Lalanne C."/>
            <person name="Gautier V."/>
            <person name="Ament-Velasquez S.L."/>
            <person name="Kruys A."/>
            <person name="Hutchinson M.I."/>
            <person name="Powell A.J."/>
            <person name="Barry K."/>
            <person name="Miller A.N."/>
            <person name="Grigoriev I.V."/>
            <person name="Debuchy R."/>
            <person name="Gladieux P."/>
            <person name="Hiltunen Thoren M."/>
            <person name="Johannesson H."/>
        </authorList>
    </citation>
    <scope>NUCLEOTIDE SEQUENCE</scope>
    <source>
        <strain evidence="5">PSN293</strain>
    </source>
</reference>
<evidence type="ECO:0000256" key="1">
    <source>
        <dbReference type="ARBA" id="ARBA00010790"/>
    </source>
</evidence>
<dbReference type="Gene3D" id="3.50.50.60">
    <property type="entry name" value="FAD/NAD(P)-binding domain"/>
    <property type="match status" value="1"/>
</dbReference>
<keyword evidence="2" id="KW-0274">FAD</keyword>
<sequence>MQQALGGRSSWLSGALLLAVVVLLDLVAAEPKLVPHHATIVSRASSNYTFVIAGGGIAGLTLADRLTEDPSGEHCKIEHLVLTYLYLVTVLVIEAGPFDQGQDGILVPGAFAPYLYFWPNLVTAPQVGLDNRVFPAVCAQVVGGGSTINAMVYLRGTIVDYSQWEALGNPGWGWADLLPYFLKSENYTRPAASLAREANISWDETTRGHSGPVKYSYPNYFYPGSANWWNAAKSAGLPPIQDPNNGREKQGIFAMPSLLDAPSMTRSSARRNHFDRVAGSRPNYHILASNTVSKVLFRGKQAVGVNYLATGGGEVSSVYATKEIILAAGALHTPQILQLSGIGPKKLLKKFKITVISDLPGVGQNLQDQSTLTIPYTFTANLFPNSNSIVTNATYNAEQRALYDAQNPSAYSIISTISTNIASLSLQDTTTDYKKTTAKARAQDPARYLPKDIDRTVLEGYKAQRRMTLKQFEHAGAGIGNLHWGTANNALIYHLKPLSRGYVAINSTDPLAAPLIDFRSATDPTDIALYVALFRKNRQIFSQPSMQVLGPTEISPFGEQLQTDEQIANVMRQTINPSNSHQCCTAAMLPRKLGGVVSNDHKVYGVRGLRVADISFWPMEISAAPTATMYAAGEKLADSIKDEYCLDGHC</sequence>
<feature type="chain" id="PRO_5042850949" evidence="3">
    <location>
        <begin position="30"/>
        <end position="650"/>
    </location>
</feature>
<feature type="binding site" evidence="2">
    <location>
        <position position="292"/>
    </location>
    <ligand>
        <name>FAD</name>
        <dbReference type="ChEBI" id="CHEBI:57692"/>
    </ligand>
</feature>
<gene>
    <name evidence="5" type="ORF">QBC37DRAFT_298010</name>
</gene>
<evidence type="ECO:0000256" key="2">
    <source>
        <dbReference type="PIRSR" id="PIRSR000137-2"/>
    </source>
</evidence>
<dbReference type="GO" id="GO:0044550">
    <property type="term" value="P:secondary metabolite biosynthetic process"/>
    <property type="evidence" value="ECO:0007669"/>
    <property type="project" value="TreeGrafter"/>
</dbReference>
<organism evidence="5 6">
    <name type="scientific">Rhypophila decipiens</name>
    <dbReference type="NCBI Taxonomy" id="261697"/>
    <lineage>
        <taxon>Eukaryota</taxon>
        <taxon>Fungi</taxon>
        <taxon>Dikarya</taxon>
        <taxon>Ascomycota</taxon>
        <taxon>Pezizomycotina</taxon>
        <taxon>Sordariomycetes</taxon>
        <taxon>Sordariomycetidae</taxon>
        <taxon>Sordariales</taxon>
        <taxon>Naviculisporaceae</taxon>
        <taxon>Rhypophila</taxon>
    </lineage>
</organism>
<dbReference type="InterPro" id="IPR007867">
    <property type="entry name" value="GMC_OxRtase_C"/>
</dbReference>
<dbReference type="PROSITE" id="PS00624">
    <property type="entry name" value="GMC_OXRED_2"/>
    <property type="match status" value="1"/>
</dbReference>
<proteinExistence type="inferred from homology"/>
<feature type="binding site" evidence="2">
    <location>
        <begin position="149"/>
        <end position="152"/>
    </location>
    <ligand>
        <name>FAD</name>
        <dbReference type="ChEBI" id="CHEBI:57692"/>
    </ligand>
</feature>
<feature type="signal peptide" evidence="3">
    <location>
        <begin position="1"/>
        <end position="29"/>
    </location>
</feature>
<dbReference type="Pfam" id="PF00732">
    <property type="entry name" value="GMC_oxred_N"/>
    <property type="match status" value="1"/>
</dbReference>
<feature type="domain" description="Glucose-methanol-choline oxidoreductase N-terminal" evidence="4">
    <location>
        <begin position="329"/>
        <end position="343"/>
    </location>
</feature>
<comment type="caution">
    <text evidence="5">The sequence shown here is derived from an EMBL/GenBank/DDBJ whole genome shotgun (WGS) entry which is preliminary data.</text>
</comment>
<dbReference type="AlphaFoldDB" id="A0AAN6XY11"/>
<dbReference type="InterPro" id="IPR036188">
    <property type="entry name" value="FAD/NAD-bd_sf"/>
</dbReference>
<dbReference type="PIRSF" id="PIRSF000137">
    <property type="entry name" value="Alcohol_oxidase"/>
    <property type="match status" value="1"/>
</dbReference>
<dbReference type="Proteomes" id="UP001301769">
    <property type="component" value="Unassembled WGS sequence"/>
</dbReference>
<dbReference type="PANTHER" id="PTHR11552">
    <property type="entry name" value="GLUCOSE-METHANOL-CHOLINE GMC OXIDOREDUCTASE"/>
    <property type="match status" value="1"/>
</dbReference>
<dbReference type="PANTHER" id="PTHR11552:SF115">
    <property type="entry name" value="DEHYDROGENASE XPTC-RELATED"/>
    <property type="match status" value="1"/>
</dbReference>
<keyword evidence="2" id="KW-0285">Flavoprotein</keyword>
<dbReference type="EMBL" id="MU858274">
    <property type="protein sequence ID" value="KAK4207781.1"/>
    <property type="molecule type" value="Genomic_DNA"/>
</dbReference>
<comment type="cofactor">
    <cofactor evidence="2">
        <name>FAD</name>
        <dbReference type="ChEBI" id="CHEBI:57692"/>
    </cofactor>
</comment>